<dbReference type="RefSeq" id="WP_123575033.1">
    <property type="nucleotide sequence ID" value="NZ_RKHG01000001.1"/>
</dbReference>
<dbReference type="PANTHER" id="PTHR10357:SF179">
    <property type="entry name" value="NEUTRAL AND BASIC AMINO ACID TRANSPORT PROTEIN RBAT"/>
    <property type="match status" value="1"/>
</dbReference>
<dbReference type="Gene3D" id="3.90.400.10">
    <property type="entry name" value="Oligo-1,6-glucosidase, Domain 2"/>
    <property type="match status" value="1"/>
</dbReference>
<comment type="similarity">
    <text evidence="1">Belongs to the glycosyl hydrolase 13 family.</text>
</comment>
<evidence type="ECO:0000256" key="1">
    <source>
        <dbReference type="ARBA" id="ARBA00008061"/>
    </source>
</evidence>
<name>A0A3N1ZRW9_9ACTN</name>
<protein>
    <submittedName>
        <fullName evidence="3">Alpha-glucosidase</fullName>
    </submittedName>
</protein>
<dbReference type="AlphaFoldDB" id="A0A3N1ZRW9"/>
<evidence type="ECO:0000313" key="4">
    <source>
        <dbReference type="Proteomes" id="UP000275749"/>
    </source>
</evidence>
<dbReference type="EMBL" id="RKHG01000001">
    <property type="protein sequence ID" value="ROR53644.1"/>
    <property type="molecule type" value="Genomic_DNA"/>
</dbReference>
<dbReference type="Pfam" id="PF00128">
    <property type="entry name" value="Alpha-amylase"/>
    <property type="match status" value="2"/>
</dbReference>
<proteinExistence type="inferred from homology"/>
<evidence type="ECO:0000313" key="3">
    <source>
        <dbReference type="EMBL" id="ROR53644.1"/>
    </source>
</evidence>
<dbReference type="Proteomes" id="UP000275749">
    <property type="component" value="Unassembled WGS sequence"/>
</dbReference>
<evidence type="ECO:0000259" key="2">
    <source>
        <dbReference type="SMART" id="SM00642"/>
    </source>
</evidence>
<organism evidence="3 4">
    <name type="scientific">Luteococcus japonicus</name>
    <dbReference type="NCBI Taxonomy" id="33984"/>
    <lineage>
        <taxon>Bacteria</taxon>
        <taxon>Bacillati</taxon>
        <taxon>Actinomycetota</taxon>
        <taxon>Actinomycetes</taxon>
        <taxon>Propionibacteriales</taxon>
        <taxon>Propionibacteriaceae</taxon>
        <taxon>Luteococcus</taxon>
    </lineage>
</organism>
<dbReference type="InterPro" id="IPR006047">
    <property type="entry name" value="GH13_cat_dom"/>
</dbReference>
<feature type="domain" description="Glycosyl hydrolase family 13 catalytic" evidence="2">
    <location>
        <begin position="22"/>
        <end position="443"/>
    </location>
</feature>
<comment type="caution">
    <text evidence="3">The sequence shown here is derived from an EMBL/GenBank/DDBJ whole genome shotgun (WGS) entry which is preliminary data.</text>
</comment>
<gene>
    <name evidence="3" type="ORF">EDD41_0809</name>
</gene>
<dbReference type="SMART" id="SM00642">
    <property type="entry name" value="Aamy"/>
    <property type="match status" value="1"/>
</dbReference>
<dbReference type="PANTHER" id="PTHR10357">
    <property type="entry name" value="ALPHA-AMYLASE FAMILY MEMBER"/>
    <property type="match status" value="1"/>
</dbReference>
<sequence length="565" mass="63267">MTSLVQVTFDDQNWWRHAVTYQIYPRSFADANNDGTGDVRGMIQKLPHLKSLGIDAVWVSPWYPSPLWDGGYDVADYCDINPDFGSLADADEFVAKAHELGLRVLIDLVPNHCSIDHPLFQKALAAAPGSPERDMFIFRDGIGEDGNQPPTNWGALFGGSMWERTTNPDGTAGQYYLHMFAPEQPDWNWENEAVRAEIDRVLRFWFDRGVDGFRVDVADSLVKAPDFQDTPIDPLTGMGSWQKVPGSPLWDQPGLAEIQRRWRALAESYAGTELGARIFVSEAYLPLDRLVEYVRSDRLNTSFNFEFLQSEWAADSMRIVIDESIRAHDSVGAPTTWVLENHDVLRATTRYGKSLSGRHFGTMDEDEDGHWQEHMQDLPTDVELGRRRARAGAALMLALPGGAYVYQGQELGLEEVEDLPDELRQDPTWIRSNHTVKGRDGCRVPIPWSGTEAPFGFGTDAEPWLPQPAGWADLTAEAQESDPASTLNLFRTLLRLRHELEALGDGTMTWDESGEQVLSFTREPGFRCVVNFGAEPVALEGEVLLSTDELVDGKLPTDTAAWLRA</sequence>
<dbReference type="CDD" id="cd11332">
    <property type="entry name" value="AmyAc_OligoGlu_TS"/>
    <property type="match status" value="1"/>
</dbReference>
<accession>A0A3N1ZRW9</accession>
<reference evidence="3 4" key="1">
    <citation type="submission" date="2018-11" db="EMBL/GenBank/DDBJ databases">
        <title>Sequencing the genomes of 1000 actinobacteria strains.</title>
        <authorList>
            <person name="Klenk H.-P."/>
        </authorList>
    </citation>
    <scope>NUCLEOTIDE SEQUENCE [LARGE SCALE GENOMIC DNA]</scope>
    <source>
        <strain evidence="3 4">DSM 10546</strain>
    </source>
</reference>
<dbReference type="SUPFAM" id="SSF51445">
    <property type="entry name" value="(Trans)glycosidases"/>
    <property type="match status" value="1"/>
</dbReference>
<dbReference type="InterPro" id="IPR045857">
    <property type="entry name" value="O16G_dom_2"/>
</dbReference>
<dbReference type="Gene3D" id="3.20.20.80">
    <property type="entry name" value="Glycosidases"/>
    <property type="match status" value="1"/>
</dbReference>
<dbReference type="GO" id="GO:0004556">
    <property type="term" value="F:alpha-amylase activity"/>
    <property type="evidence" value="ECO:0007669"/>
    <property type="project" value="TreeGrafter"/>
</dbReference>
<dbReference type="InterPro" id="IPR017853">
    <property type="entry name" value="GH"/>
</dbReference>
<dbReference type="GO" id="GO:0009313">
    <property type="term" value="P:oligosaccharide catabolic process"/>
    <property type="evidence" value="ECO:0007669"/>
    <property type="project" value="TreeGrafter"/>
</dbReference>